<feature type="transmembrane region" description="Helical" evidence="1">
    <location>
        <begin position="201"/>
        <end position="221"/>
    </location>
</feature>
<protein>
    <recommendedName>
        <fullName evidence="4">CAAX protease self-immunity</fullName>
    </recommendedName>
</protein>
<sequence>MFIESTFAREEKGIRVFAGILLALLFPFAARGLMDVTGIPFISSVIYWLFCGIILRLIMGQRLPYFRPQFKRVWIETLILFLATAISAYFYIRGSGIREININLSKDAILNIFAFSLLNGCFEQLVWMNIYELAGAVYKSVGVIFSFIFVGLIHAFFWTRFMPSPGFDNYIFIASQAVIFVIPFIMYIKTKDITIWSIQHIIYNLFAVLFANFTVSAFMHIK</sequence>
<feature type="transmembrane region" description="Helical" evidence="1">
    <location>
        <begin position="73"/>
        <end position="92"/>
    </location>
</feature>
<dbReference type="OrthoDB" id="1900927at2"/>
<feature type="transmembrane region" description="Helical" evidence="1">
    <location>
        <begin position="137"/>
        <end position="158"/>
    </location>
</feature>
<proteinExistence type="predicted"/>
<evidence type="ECO:0000313" key="2">
    <source>
        <dbReference type="EMBL" id="SKA95655.1"/>
    </source>
</evidence>
<feature type="transmembrane region" description="Helical" evidence="1">
    <location>
        <begin position="170"/>
        <end position="189"/>
    </location>
</feature>
<gene>
    <name evidence="2" type="ORF">SAMN05443428_1197</name>
</gene>
<dbReference type="RefSeq" id="WP_078697214.1">
    <property type="nucleotide sequence ID" value="NZ_FUYH01000019.1"/>
</dbReference>
<dbReference type="STRING" id="1147123.SAMN05443428_1197"/>
<dbReference type="Proteomes" id="UP000190105">
    <property type="component" value="Unassembled WGS sequence"/>
</dbReference>
<keyword evidence="1" id="KW-0812">Transmembrane</keyword>
<feature type="transmembrane region" description="Helical" evidence="1">
    <location>
        <begin position="112"/>
        <end position="130"/>
    </location>
</feature>
<keyword evidence="1" id="KW-1133">Transmembrane helix</keyword>
<reference evidence="3" key="1">
    <citation type="submission" date="2017-02" db="EMBL/GenBank/DDBJ databases">
        <authorList>
            <person name="Varghese N."/>
            <person name="Submissions S."/>
        </authorList>
    </citation>
    <scope>NUCLEOTIDE SEQUENCE [LARGE SCALE GENOMIC DNA]</scope>
    <source>
        <strain evidence="3">USBA 833</strain>
    </source>
</reference>
<organism evidence="2 3">
    <name type="scientific">Caloramator quimbayensis</name>
    <dbReference type="NCBI Taxonomy" id="1147123"/>
    <lineage>
        <taxon>Bacteria</taxon>
        <taxon>Bacillati</taxon>
        <taxon>Bacillota</taxon>
        <taxon>Clostridia</taxon>
        <taxon>Eubacteriales</taxon>
        <taxon>Clostridiaceae</taxon>
        <taxon>Caloramator</taxon>
    </lineage>
</organism>
<evidence type="ECO:0000256" key="1">
    <source>
        <dbReference type="SAM" id="Phobius"/>
    </source>
</evidence>
<feature type="transmembrane region" description="Helical" evidence="1">
    <location>
        <begin position="12"/>
        <end position="30"/>
    </location>
</feature>
<dbReference type="EMBL" id="FUYH01000019">
    <property type="protein sequence ID" value="SKA95655.1"/>
    <property type="molecule type" value="Genomic_DNA"/>
</dbReference>
<evidence type="ECO:0008006" key="4">
    <source>
        <dbReference type="Google" id="ProtNLM"/>
    </source>
</evidence>
<feature type="transmembrane region" description="Helical" evidence="1">
    <location>
        <begin position="36"/>
        <end position="58"/>
    </location>
</feature>
<dbReference type="AlphaFoldDB" id="A0A1T4Y2Z7"/>
<keyword evidence="1" id="KW-0472">Membrane</keyword>
<evidence type="ECO:0000313" key="3">
    <source>
        <dbReference type="Proteomes" id="UP000190105"/>
    </source>
</evidence>
<accession>A0A1T4Y2Z7</accession>
<keyword evidence="3" id="KW-1185">Reference proteome</keyword>
<name>A0A1T4Y2Z7_9CLOT</name>